<evidence type="ECO:0000259" key="4">
    <source>
        <dbReference type="PROSITE" id="PS00624"/>
    </source>
</evidence>
<feature type="signal peptide" evidence="3">
    <location>
        <begin position="1"/>
        <end position="20"/>
    </location>
</feature>
<evidence type="ECO:0000313" key="5">
    <source>
        <dbReference type="EMBL" id="KAK3689499.1"/>
    </source>
</evidence>
<dbReference type="InterPro" id="IPR007867">
    <property type="entry name" value="GMC_OxRtase_C"/>
</dbReference>
<dbReference type="GO" id="GO:0044550">
    <property type="term" value="P:secondary metabolite biosynthetic process"/>
    <property type="evidence" value="ECO:0007669"/>
    <property type="project" value="TreeGrafter"/>
</dbReference>
<dbReference type="SUPFAM" id="SSF54373">
    <property type="entry name" value="FAD-linked reductases, C-terminal domain"/>
    <property type="match status" value="1"/>
</dbReference>
<sequence>MFKLNTAAVGLLCLADAISAYVPVARSVEHSTILERADQIAAEYDYIIVGGGTSGLTVADRLTESGKYSVLVLELGHFQNGTAVNTVSGGISAFFDPTLYFSFPSVPQSGLNNRTIGVVGGVMLGGSSGVNGMQVMRGQKEDYDRWGSYFGPNTEWSWDGLLPYFKKAWNFHPPSPQLTKENNIKYDTRYWGNTSNVHASFPSYLWPFISENQPLSVPSPECVCSLKPETQVAAFGDLPGVEYAPDSGSGKPGVIWWPTSATPSVLRSFARPGHWDGVETRSNYHTLVDQKVLKVLFQGKKATGVLFVPVGSTDLSQSRTVKAKKEVILAAGTIHTPQILQASGVGPKDVLKAAGVPVIVDLPGVGSNFQDHPFSVGANFNLSNFNVHPDPTDLQTNQTFIAIAEAEFAANRTGPLSVGVTNAGAFLPFPVIAPATFKSIADRYEAQDPAAYLPKGTPPTVIAGYQAQKKGLAKLLRSRGASVYNVIMRGTFTVENVVYLHPLSRGTVHINTTDPYFAQPLVDYRALSNPADLDVLVEFLYFTRKLFFETRLSAYGPFELVPGANVTARADILASLRDNMNPSTFHPIGTSSMLPLELGGVVDQKLLVYGVKGLSVVDASTFPDLIGAYTQQTTYAVAEKAADLIKARA</sequence>
<dbReference type="PANTHER" id="PTHR11552">
    <property type="entry name" value="GLUCOSE-METHANOL-CHOLINE GMC OXIDOREDUCTASE"/>
    <property type="match status" value="1"/>
</dbReference>
<dbReference type="GO" id="GO:0016614">
    <property type="term" value="F:oxidoreductase activity, acting on CH-OH group of donors"/>
    <property type="evidence" value="ECO:0007669"/>
    <property type="project" value="InterPro"/>
</dbReference>
<feature type="binding site" evidence="2">
    <location>
        <begin position="53"/>
        <end position="54"/>
    </location>
    <ligand>
        <name>FAD</name>
        <dbReference type="ChEBI" id="CHEBI:57692"/>
    </ligand>
</feature>
<dbReference type="Proteomes" id="UP001270362">
    <property type="component" value="Unassembled WGS sequence"/>
</dbReference>
<evidence type="ECO:0000313" key="6">
    <source>
        <dbReference type="Proteomes" id="UP001270362"/>
    </source>
</evidence>
<feature type="chain" id="PRO_5042193851" evidence="3">
    <location>
        <begin position="21"/>
        <end position="649"/>
    </location>
</feature>
<name>A0AAE0XBB2_9PEZI</name>
<dbReference type="PROSITE" id="PS00624">
    <property type="entry name" value="GMC_OXRED_2"/>
    <property type="match status" value="1"/>
</dbReference>
<gene>
    <name evidence="5" type="ORF">B0T22DRAFT_173036</name>
</gene>
<feature type="domain" description="Glucose-methanol-choline oxidoreductase N-terminal" evidence="4">
    <location>
        <begin position="332"/>
        <end position="346"/>
    </location>
</feature>
<accession>A0AAE0XBB2</accession>
<reference evidence="5" key="2">
    <citation type="submission" date="2023-06" db="EMBL/GenBank/DDBJ databases">
        <authorList>
            <consortium name="Lawrence Berkeley National Laboratory"/>
            <person name="Haridas S."/>
            <person name="Hensen N."/>
            <person name="Bonometti L."/>
            <person name="Westerberg I."/>
            <person name="Brannstrom I.O."/>
            <person name="Guillou S."/>
            <person name="Cros-Aarteil S."/>
            <person name="Calhoun S."/>
            <person name="Kuo A."/>
            <person name="Mondo S."/>
            <person name="Pangilinan J."/>
            <person name="Riley R."/>
            <person name="Labutti K."/>
            <person name="Andreopoulos B."/>
            <person name="Lipzen A."/>
            <person name="Chen C."/>
            <person name="Yanf M."/>
            <person name="Daum C."/>
            <person name="Ng V."/>
            <person name="Clum A."/>
            <person name="Steindorff A."/>
            <person name="Ohm R."/>
            <person name="Martin F."/>
            <person name="Silar P."/>
            <person name="Natvig D."/>
            <person name="Lalanne C."/>
            <person name="Gautier V."/>
            <person name="Ament-Velasquez S.L."/>
            <person name="Kruys A."/>
            <person name="Hutchinson M.I."/>
            <person name="Powell A.J."/>
            <person name="Barry K."/>
            <person name="Miller A.N."/>
            <person name="Grigoriev I.V."/>
            <person name="Debuchy R."/>
            <person name="Gladieux P."/>
            <person name="Thoren M.H."/>
            <person name="Johannesson H."/>
        </authorList>
    </citation>
    <scope>NUCLEOTIDE SEQUENCE</scope>
    <source>
        <strain evidence="5">CBS 314.62</strain>
    </source>
</reference>
<comment type="cofactor">
    <cofactor evidence="2">
        <name>FAD</name>
        <dbReference type="ChEBI" id="CHEBI:57692"/>
    </cofactor>
</comment>
<dbReference type="Pfam" id="PF00732">
    <property type="entry name" value="GMC_oxred_N"/>
    <property type="match status" value="2"/>
</dbReference>
<dbReference type="Pfam" id="PF05199">
    <property type="entry name" value="GMC_oxred_C"/>
    <property type="match status" value="1"/>
</dbReference>
<reference evidence="5" key="1">
    <citation type="journal article" date="2023" name="Mol. Phylogenet. Evol.">
        <title>Genome-scale phylogeny and comparative genomics of the fungal order Sordariales.</title>
        <authorList>
            <person name="Hensen N."/>
            <person name="Bonometti L."/>
            <person name="Westerberg I."/>
            <person name="Brannstrom I.O."/>
            <person name="Guillou S."/>
            <person name="Cros-Aarteil S."/>
            <person name="Calhoun S."/>
            <person name="Haridas S."/>
            <person name="Kuo A."/>
            <person name="Mondo S."/>
            <person name="Pangilinan J."/>
            <person name="Riley R."/>
            <person name="LaButti K."/>
            <person name="Andreopoulos B."/>
            <person name="Lipzen A."/>
            <person name="Chen C."/>
            <person name="Yan M."/>
            <person name="Daum C."/>
            <person name="Ng V."/>
            <person name="Clum A."/>
            <person name="Steindorff A."/>
            <person name="Ohm R.A."/>
            <person name="Martin F."/>
            <person name="Silar P."/>
            <person name="Natvig D.O."/>
            <person name="Lalanne C."/>
            <person name="Gautier V."/>
            <person name="Ament-Velasquez S.L."/>
            <person name="Kruys A."/>
            <person name="Hutchinson M.I."/>
            <person name="Powell A.J."/>
            <person name="Barry K."/>
            <person name="Miller A.N."/>
            <person name="Grigoriev I.V."/>
            <person name="Debuchy R."/>
            <person name="Gladieux P."/>
            <person name="Hiltunen Thoren M."/>
            <person name="Johannesson H."/>
        </authorList>
    </citation>
    <scope>NUCLEOTIDE SEQUENCE</scope>
    <source>
        <strain evidence="5">CBS 314.62</strain>
    </source>
</reference>
<dbReference type="PANTHER" id="PTHR11552:SF115">
    <property type="entry name" value="DEHYDROGENASE XPTC-RELATED"/>
    <property type="match status" value="1"/>
</dbReference>
<dbReference type="AlphaFoldDB" id="A0AAE0XBB2"/>
<dbReference type="Gene3D" id="3.30.560.10">
    <property type="entry name" value="Glucose Oxidase, domain 3"/>
    <property type="match status" value="1"/>
</dbReference>
<protein>
    <submittedName>
        <fullName evidence="5">GMC oxidoreductase-like protein</fullName>
    </submittedName>
</protein>
<comment type="similarity">
    <text evidence="1">Belongs to the GMC oxidoreductase family.</text>
</comment>
<dbReference type="GO" id="GO:0050660">
    <property type="term" value="F:flavin adenine dinucleotide binding"/>
    <property type="evidence" value="ECO:0007669"/>
    <property type="project" value="InterPro"/>
</dbReference>
<evidence type="ECO:0000256" key="3">
    <source>
        <dbReference type="SAM" id="SignalP"/>
    </source>
</evidence>
<feature type="binding site" evidence="2">
    <location>
        <position position="292"/>
    </location>
    <ligand>
        <name>FAD</name>
        <dbReference type="ChEBI" id="CHEBI:57692"/>
    </ligand>
</feature>
<dbReference type="PIRSF" id="PIRSF000137">
    <property type="entry name" value="Alcohol_oxidase"/>
    <property type="match status" value="1"/>
</dbReference>
<dbReference type="InterPro" id="IPR012132">
    <property type="entry name" value="GMC_OxRdtase"/>
</dbReference>
<keyword evidence="2" id="KW-0274">FAD</keyword>
<dbReference type="EMBL" id="JAULSO010000002">
    <property type="protein sequence ID" value="KAK3689499.1"/>
    <property type="molecule type" value="Genomic_DNA"/>
</dbReference>
<dbReference type="Gene3D" id="3.50.50.60">
    <property type="entry name" value="FAD/NAD(P)-binding domain"/>
    <property type="match status" value="1"/>
</dbReference>
<dbReference type="InterPro" id="IPR036188">
    <property type="entry name" value="FAD/NAD-bd_sf"/>
</dbReference>
<organism evidence="5 6">
    <name type="scientific">Podospora appendiculata</name>
    <dbReference type="NCBI Taxonomy" id="314037"/>
    <lineage>
        <taxon>Eukaryota</taxon>
        <taxon>Fungi</taxon>
        <taxon>Dikarya</taxon>
        <taxon>Ascomycota</taxon>
        <taxon>Pezizomycotina</taxon>
        <taxon>Sordariomycetes</taxon>
        <taxon>Sordariomycetidae</taxon>
        <taxon>Sordariales</taxon>
        <taxon>Podosporaceae</taxon>
        <taxon>Podospora</taxon>
    </lineage>
</organism>
<evidence type="ECO:0000256" key="1">
    <source>
        <dbReference type="ARBA" id="ARBA00010790"/>
    </source>
</evidence>
<dbReference type="InterPro" id="IPR000172">
    <property type="entry name" value="GMC_OxRdtase_N"/>
</dbReference>
<keyword evidence="6" id="KW-1185">Reference proteome</keyword>
<keyword evidence="3" id="KW-0732">Signal</keyword>
<evidence type="ECO:0000256" key="2">
    <source>
        <dbReference type="PIRSR" id="PIRSR000137-2"/>
    </source>
</evidence>
<proteinExistence type="inferred from homology"/>
<keyword evidence="2" id="KW-0285">Flavoprotein</keyword>
<comment type="caution">
    <text evidence="5">The sequence shown here is derived from an EMBL/GenBank/DDBJ whole genome shotgun (WGS) entry which is preliminary data.</text>
</comment>
<dbReference type="SUPFAM" id="SSF51905">
    <property type="entry name" value="FAD/NAD(P)-binding domain"/>
    <property type="match status" value="1"/>
</dbReference>